<sequence>TLYFLSRRFKDKNKSNSIEILDLPNPEGTEMIEVFEDQLNCNDLKKDFGDEIEVFVDATCSEAVQTNLIQHNNDESINLNELSQSTLDYSENRVNEDVILKGGKLQQ</sequence>
<gene>
    <name evidence="1" type="ORF">g.16102</name>
</gene>
<evidence type="ECO:0000313" key="1">
    <source>
        <dbReference type="EMBL" id="JAS57778.1"/>
    </source>
</evidence>
<accession>A0A1B6G5R6</accession>
<proteinExistence type="predicted"/>
<reference evidence="1" key="1">
    <citation type="submission" date="2015-11" db="EMBL/GenBank/DDBJ databases">
        <title>De novo transcriptome assembly of four potential Pierce s Disease insect vectors from Arizona vineyards.</title>
        <authorList>
            <person name="Tassone E.E."/>
        </authorList>
    </citation>
    <scope>NUCLEOTIDE SEQUENCE</scope>
</reference>
<feature type="non-terminal residue" evidence="1">
    <location>
        <position position="1"/>
    </location>
</feature>
<protein>
    <submittedName>
        <fullName evidence="1">Uncharacterized protein</fullName>
    </submittedName>
</protein>
<dbReference type="EMBL" id="GECZ01011991">
    <property type="protein sequence ID" value="JAS57778.1"/>
    <property type="molecule type" value="Transcribed_RNA"/>
</dbReference>
<name>A0A1B6G5R6_9HEMI</name>
<dbReference type="AlphaFoldDB" id="A0A1B6G5R6"/>
<organism evidence="1">
    <name type="scientific">Cuerna arida</name>
    <dbReference type="NCBI Taxonomy" id="1464854"/>
    <lineage>
        <taxon>Eukaryota</taxon>
        <taxon>Metazoa</taxon>
        <taxon>Ecdysozoa</taxon>
        <taxon>Arthropoda</taxon>
        <taxon>Hexapoda</taxon>
        <taxon>Insecta</taxon>
        <taxon>Pterygota</taxon>
        <taxon>Neoptera</taxon>
        <taxon>Paraneoptera</taxon>
        <taxon>Hemiptera</taxon>
        <taxon>Auchenorrhyncha</taxon>
        <taxon>Membracoidea</taxon>
        <taxon>Cicadellidae</taxon>
        <taxon>Cicadellinae</taxon>
        <taxon>Proconiini</taxon>
        <taxon>Cuerna</taxon>
    </lineage>
</organism>
<feature type="non-terminal residue" evidence="1">
    <location>
        <position position="107"/>
    </location>
</feature>